<feature type="domain" description="AMP-binding enzyme C-terminal" evidence="2">
    <location>
        <begin position="420"/>
        <end position="495"/>
    </location>
</feature>
<dbReference type="KEGG" id="amx:AM2010_2583"/>
<evidence type="ECO:0000313" key="3">
    <source>
        <dbReference type="EMBL" id="AKM08638.1"/>
    </source>
</evidence>
<evidence type="ECO:0000259" key="1">
    <source>
        <dbReference type="Pfam" id="PF00501"/>
    </source>
</evidence>
<gene>
    <name evidence="3" type="ORF">AM2010_2583</name>
</gene>
<protein>
    <submittedName>
        <fullName evidence="3">Acyl-CoA synthetase</fullName>
    </submittedName>
</protein>
<evidence type="ECO:0000259" key="2">
    <source>
        <dbReference type="Pfam" id="PF13193"/>
    </source>
</evidence>
<dbReference type="GO" id="GO:0016877">
    <property type="term" value="F:ligase activity, forming carbon-sulfur bonds"/>
    <property type="evidence" value="ECO:0007669"/>
    <property type="project" value="UniProtKB-ARBA"/>
</dbReference>
<name>A0A0G3XE60_9SPHN</name>
<dbReference type="PANTHER" id="PTHR43767:SF7">
    <property type="entry name" value="MEDIUM_LONG-CHAIN-FATTY-ACID--COA LIGASE FADD8"/>
    <property type="match status" value="1"/>
</dbReference>
<dbReference type="PROSITE" id="PS00455">
    <property type="entry name" value="AMP_BINDING"/>
    <property type="match status" value="1"/>
</dbReference>
<accession>A0A0G3XE60</accession>
<dbReference type="InterPro" id="IPR042099">
    <property type="entry name" value="ANL_N_sf"/>
</dbReference>
<dbReference type="EMBL" id="CP011805">
    <property type="protein sequence ID" value="AKM08638.1"/>
    <property type="molecule type" value="Genomic_DNA"/>
</dbReference>
<evidence type="ECO:0000313" key="4">
    <source>
        <dbReference type="Proteomes" id="UP000037643"/>
    </source>
</evidence>
<sequence length="510" mass="54123">MSMKPPATVLLGDFILYAIARHGTAPAFIDDRGQTSYSEFGAMVAQALARLEALGLPEGATIAQLSENCTRQYALMAAAYIGGYRSLTLHAKGGREDQAYILEDSGAAVLVGGETMIAAAIELAAMRGIACYSHEACAGAERFWPDGAPAQPLPSRAKGGAESIIRLAYTGGTTGRPKGVMLSNRALAANTVMALTRIDFPSQIRFLCPAPISHGAGSIVLPTLIRGGTVILQREFSTAGFAAAAKRHRATVSWMVPTMIGALLDDPQLPDDALESIETLIYSGAPMEPARVIEAVERFGPVFVQCYGQSEAPNTLLILDKAAHREAPDAAGTPFPFIEIELRDEQGAVVEPGEVGEICVRGQLVMSGYHARPEETAEVLDDGWLRTGDLARVGADGRYRIVGRAKDMIITGGFNVFPAEVEAIMARDPAVSSVAVFGTPDRKWGERVTALLVPRAGCDVDPDRLRAAVREAKGPVHVPKAIFTTDALPKTGLGKPDKVAMRRLYAESGG</sequence>
<dbReference type="InterPro" id="IPR000873">
    <property type="entry name" value="AMP-dep_synth/lig_dom"/>
</dbReference>
<dbReference type="Pfam" id="PF00501">
    <property type="entry name" value="AMP-binding"/>
    <property type="match status" value="1"/>
</dbReference>
<dbReference type="OrthoDB" id="9803968at2"/>
<dbReference type="PANTHER" id="PTHR43767">
    <property type="entry name" value="LONG-CHAIN-FATTY-ACID--COA LIGASE"/>
    <property type="match status" value="1"/>
</dbReference>
<dbReference type="Proteomes" id="UP000037643">
    <property type="component" value="Chromosome"/>
</dbReference>
<dbReference type="InterPro" id="IPR025110">
    <property type="entry name" value="AMP-bd_C"/>
</dbReference>
<dbReference type="Pfam" id="PF13193">
    <property type="entry name" value="AMP-binding_C"/>
    <property type="match status" value="1"/>
</dbReference>
<organism evidence="3 4">
    <name type="scientific">Pelagerythrobacter marensis</name>
    <dbReference type="NCBI Taxonomy" id="543877"/>
    <lineage>
        <taxon>Bacteria</taxon>
        <taxon>Pseudomonadati</taxon>
        <taxon>Pseudomonadota</taxon>
        <taxon>Alphaproteobacteria</taxon>
        <taxon>Sphingomonadales</taxon>
        <taxon>Erythrobacteraceae</taxon>
        <taxon>Pelagerythrobacter</taxon>
    </lineage>
</organism>
<dbReference type="STRING" id="543877.AM2010_2583"/>
<dbReference type="Gene3D" id="3.30.300.30">
    <property type="match status" value="1"/>
</dbReference>
<dbReference type="AlphaFoldDB" id="A0A0G3XE60"/>
<feature type="domain" description="AMP-dependent synthetase/ligase" evidence="1">
    <location>
        <begin position="19"/>
        <end position="370"/>
    </location>
</feature>
<dbReference type="Gene3D" id="3.40.50.12780">
    <property type="entry name" value="N-terminal domain of ligase-like"/>
    <property type="match status" value="1"/>
</dbReference>
<dbReference type="InterPro" id="IPR050237">
    <property type="entry name" value="ATP-dep_AMP-bd_enzyme"/>
</dbReference>
<dbReference type="SUPFAM" id="SSF56801">
    <property type="entry name" value="Acetyl-CoA synthetase-like"/>
    <property type="match status" value="1"/>
</dbReference>
<dbReference type="InterPro" id="IPR020845">
    <property type="entry name" value="AMP-binding_CS"/>
</dbReference>
<dbReference type="PATRIC" id="fig|543877.4.peg.2621"/>
<keyword evidence="4" id="KW-1185">Reference proteome</keyword>
<proteinExistence type="predicted"/>
<reference evidence="3 4" key="1">
    <citation type="submission" date="2015-06" db="EMBL/GenBank/DDBJ databases">
        <authorList>
            <person name="Kim K.M."/>
        </authorList>
    </citation>
    <scope>NUCLEOTIDE SEQUENCE [LARGE SCALE GENOMIC DNA]</scope>
    <source>
        <strain evidence="3 4">KCTC 22370</strain>
    </source>
</reference>
<dbReference type="InterPro" id="IPR045851">
    <property type="entry name" value="AMP-bd_C_sf"/>
</dbReference>
<dbReference type="RefSeq" id="WP_053044091.1">
    <property type="nucleotide sequence ID" value="NZ_CP011805.1"/>
</dbReference>